<evidence type="ECO:0008006" key="4">
    <source>
        <dbReference type="Google" id="ProtNLM"/>
    </source>
</evidence>
<keyword evidence="1" id="KW-1133">Transmembrane helix</keyword>
<keyword evidence="1" id="KW-0472">Membrane</keyword>
<protein>
    <recommendedName>
        <fullName evidence="4">Peroxisomal membrane protein 4</fullName>
    </recommendedName>
</protein>
<dbReference type="Proteomes" id="UP000187209">
    <property type="component" value="Unassembled WGS sequence"/>
</dbReference>
<feature type="transmembrane region" description="Helical" evidence="1">
    <location>
        <begin position="97"/>
        <end position="113"/>
    </location>
</feature>
<keyword evidence="3" id="KW-1185">Reference proteome</keyword>
<proteinExistence type="predicted"/>
<gene>
    <name evidence="2" type="ORF">SteCoe_14351</name>
</gene>
<organism evidence="2 3">
    <name type="scientific">Stentor coeruleus</name>
    <dbReference type="NCBI Taxonomy" id="5963"/>
    <lineage>
        <taxon>Eukaryota</taxon>
        <taxon>Sar</taxon>
        <taxon>Alveolata</taxon>
        <taxon>Ciliophora</taxon>
        <taxon>Postciliodesmatophora</taxon>
        <taxon>Heterotrichea</taxon>
        <taxon>Heterotrichida</taxon>
        <taxon>Stentoridae</taxon>
        <taxon>Stentor</taxon>
    </lineage>
</organism>
<feature type="transmembrane region" description="Helical" evidence="1">
    <location>
        <begin position="150"/>
        <end position="168"/>
    </location>
</feature>
<evidence type="ECO:0000313" key="2">
    <source>
        <dbReference type="EMBL" id="OMJ84543.1"/>
    </source>
</evidence>
<sequence length="210" mass="24398">MAEISMEDKRLCKHKGSCTENTLKGLLKALIQGFAAKSCMHFLLNVLLRRGYRKPLESLLGFFSLDALRFTAFAGLMNFLFKSTLCTMRNFRKKEDGLNYIVAGAISGLSIVVEDKDRRETWSLYFAARLVDIVLRGMGKRYGGWDVNKIEVYMFMFMIFFLVWSYGAEKDNLIKSYFNFLNMLYHPSKIERKIMDEWCKVNTLKNPLKA</sequence>
<feature type="transmembrane region" description="Helical" evidence="1">
    <location>
        <begin position="60"/>
        <end position="81"/>
    </location>
</feature>
<reference evidence="2 3" key="1">
    <citation type="submission" date="2016-11" db="EMBL/GenBank/DDBJ databases">
        <title>The macronuclear genome of Stentor coeruleus: a giant cell with tiny introns.</title>
        <authorList>
            <person name="Slabodnick M."/>
            <person name="Ruby J.G."/>
            <person name="Reiff S.B."/>
            <person name="Swart E.C."/>
            <person name="Gosai S."/>
            <person name="Prabakaran S."/>
            <person name="Witkowska E."/>
            <person name="Larue G.E."/>
            <person name="Fisher S."/>
            <person name="Freeman R.M."/>
            <person name="Gunawardena J."/>
            <person name="Chu W."/>
            <person name="Stover N.A."/>
            <person name="Gregory B.D."/>
            <person name="Nowacki M."/>
            <person name="Derisi J."/>
            <person name="Roy S.W."/>
            <person name="Marshall W.F."/>
            <person name="Sood P."/>
        </authorList>
    </citation>
    <scope>NUCLEOTIDE SEQUENCE [LARGE SCALE GENOMIC DNA]</scope>
    <source>
        <strain evidence="2">WM001</strain>
    </source>
</reference>
<comment type="caution">
    <text evidence="2">The sequence shown here is derived from an EMBL/GenBank/DDBJ whole genome shotgun (WGS) entry which is preliminary data.</text>
</comment>
<dbReference type="OrthoDB" id="296975at2759"/>
<dbReference type="EMBL" id="MPUH01000266">
    <property type="protein sequence ID" value="OMJ84543.1"/>
    <property type="molecule type" value="Genomic_DNA"/>
</dbReference>
<dbReference type="PANTHER" id="PTHR12459">
    <property type="entry name" value="TRANSMEMBRANE PROTEIN 135-RELATED"/>
    <property type="match status" value="1"/>
</dbReference>
<keyword evidence="1" id="KW-0812">Transmembrane</keyword>
<dbReference type="AlphaFoldDB" id="A0A1R2C694"/>
<dbReference type="InterPro" id="IPR026749">
    <property type="entry name" value="Tmem135"/>
</dbReference>
<accession>A0A1R2C694</accession>
<dbReference type="PANTHER" id="PTHR12459:SF15">
    <property type="entry name" value="TRANSMEMBRANE PROTEIN 135"/>
    <property type="match status" value="1"/>
</dbReference>
<evidence type="ECO:0000256" key="1">
    <source>
        <dbReference type="SAM" id="Phobius"/>
    </source>
</evidence>
<dbReference type="Pfam" id="PF02466">
    <property type="entry name" value="Tim17"/>
    <property type="match status" value="1"/>
</dbReference>
<evidence type="ECO:0000313" key="3">
    <source>
        <dbReference type="Proteomes" id="UP000187209"/>
    </source>
</evidence>
<name>A0A1R2C694_9CILI</name>